<sequence length="775" mass="87054">MPPVRPFTKGRFGDAMGQRQDELNRKEDEEAALSSPKDQESEWEDGPGLLGRTTSQRIRDKRAAKRQQEQMQNGQQQKPGTASTSAGGKGKARANPNNPNLEELETSLQALQPKEAELVAKVQQLEKFKAKYTERNQRVQALKGTLSEVQKRSEEIEKQSRTVSLELTKVQDDSDLIKTRLSATKVSLLQTQSNLKMITSKFQSSEAKCQKMVQDQIQQSNQATEKYELLQLENTSLISELRKAEDASDVRYGKLLMDHDQDLALIREEKNQVEMKLIESSTEIDHYQAELLKVTTEKTQVEQTNENLLAELENASTKEERLQQQITFLENLNKQSANELEQQKEISDKLNSSLLRSNQEARAELHQLSKSLIHAEWNSKALYLPISNLSSDKDSLVQQRNELQSSIRGLKGKLHQLETTNPTYQTSLTTQSAEAHRLEVKIDGLEARLSQFVTSQIKSMIPIHDLSNYVKRDEIESLAPQLPEWLSEDVIRKLPSTQKIDQLSNIWDQLKSGMNFLQNSGGTGWNRGVNASAGSSRLQGNGQTQVIGSSSAKRPATDVPESPDPKRINLGSSTLAANSSLATGTSLTPVPPPTHESTSSAPIPSVTTGTAGTPSSATVNSNRVIKLKPYLLTDEDVRKLNRLKVKRDPARVRMMKPLAYAELPSQIERSAWEWCQSEFVQHGKACFETILKAYMNDGPSNYAHFYTKWFWISHMLSSELSKPAPDVSLLQELTTFEYKIATQTEGKYKNKPAEQRGKNIFIKYLVDVHGFTLPP</sequence>
<keyword evidence="1" id="KW-0175">Coiled coil</keyword>
<accession>A0AAX4K242</accession>
<feature type="coiled-coil region" evidence="1">
    <location>
        <begin position="291"/>
        <end position="448"/>
    </location>
</feature>
<dbReference type="GeneID" id="91096849"/>
<feature type="region of interest" description="Disordered" evidence="2">
    <location>
        <begin position="527"/>
        <end position="618"/>
    </location>
</feature>
<feature type="compositionally biased region" description="Polar residues" evidence="2">
    <location>
        <begin position="532"/>
        <end position="552"/>
    </location>
</feature>
<feature type="compositionally biased region" description="Low complexity" evidence="2">
    <location>
        <begin position="604"/>
        <end position="618"/>
    </location>
</feature>
<evidence type="ECO:0000313" key="3">
    <source>
        <dbReference type="EMBL" id="WWC91238.1"/>
    </source>
</evidence>
<feature type="compositionally biased region" description="Low complexity" evidence="2">
    <location>
        <begin position="569"/>
        <end position="588"/>
    </location>
</feature>
<organism evidence="3 4">
    <name type="scientific">Kwoniella dendrophila CBS 6074</name>
    <dbReference type="NCBI Taxonomy" id="1295534"/>
    <lineage>
        <taxon>Eukaryota</taxon>
        <taxon>Fungi</taxon>
        <taxon>Dikarya</taxon>
        <taxon>Basidiomycota</taxon>
        <taxon>Agaricomycotina</taxon>
        <taxon>Tremellomycetes</taxon>
        <taxon>Tremellales</taxon>
        <taxon>Cryptococcaceae</taxon>
        <taxon>Kwoniella</taxon>
    </lineage>
</organism>
<proteinExistence type="predicted"/>
<dbReference type="RefSeq" id="XP_066078000.1">
    <property type="nucleotide sequence ID" value="XM_066221903.1"/>
</dbReference>
<feature type="coiled-coil region" evidence="1">
    <location>
        <begin position="213"/>
        <end position="247"/>
    </location>
</feature>
<reference evidence="3 4" key="1">
    <citation type="submission" date="2024-01" db="EMBL/GenBank/DDBJ databases">
        <title>Comparative genomics of Cryptococcus and Kwoniella reveals pathogenesis evolution and contrasting modes of karyotype evolution via chromosome fusion or intercentromeric recombination.</title>
        <authorList>
            <person name="Coelho M.A."/>
            <person name="David-Palma M."/>
            <person name="Shea T."/>
            <person name="Bowers K."/>
            <person name="McGinley-Smith S."/>
            <person name="Mohammad A.W."/>
            <person name="Gnirke A."/>
            <person name="Yurkov A.M."/>
            <person name="Nowrousian M."/>
            <person name="Sun S."/>
            <person name="Cuomo C.A."/>
            <person name="Heitman J."/>
        </authorList>
    </citation>
    <scope>NUCLEOTIDE SEQUENCE [LARGE SCALE GENOMIC DNA]</scope>
    <source>
        <strain evidence="3 4">CBS 6074</strain>
    </source>
</reference>
<evidence type="ECO:0000256" key="2">
    <source>
        <dbReference type="SAM" id="MobiDB-lite"/>
    </source>
</evidence>
<dbReference type="EMBL" id="CP144105">
    <property type="protein sequence ID" value="WWC91238.1"/>
    <property type="molecule type" value="Genomic_DNA"/>
</dbReference>
<keyword evidence="4" id="KW-1185">Reference proteome</keyword>
<feature type="compositionally biased region" description="Basic and acidic residues" evidence="2">
    <location>
        <begin position="19"/>
        <end position="28"/>
    </location>
</feature>
<dbReference type="AlphaFoldDB" id="A0AAX4K242"/>
<gene>
    <name evidence="3" type="ORF">L201_006180</name>
</gene>
<dbReference type="Proteomes" id="UP001355207">
    <property type="component" value="Chromosome 8"/>
</dbReference>
<evidence type="ECO:0008006" key="5">
    <source>
        <dbReference type="Google" id="ProtNLM"/>
    </source>
</evidence>
<protein>
    <recommendedName>
        <fullName evidence="5">Spindle assembly checkpoint component MAD1</fullName>
    </recommendedName>
</protein>
<feature type="region of interest" description="Disordered" evidence="2">
    <location>
        <begin position="1"/>
        <end position="100"/>
    </location>
</feature>
<name>A0AAX4K242_9TREE</name>
<evidence type="ECO:0000313" key="4">
    <source>
        <dbReference type="Proteomes" id="UP001355207"/>
    </source>
</evidence>
<evidence type="ECO:0000256" key="1">
    <source>
        <dbReference type="SAM" id="Coils"/>
    </source>
</evidence>